<evidence type="ECO:0000256" key="1">
    <source>
        <dbReference type="ARBA" id="ARBA00000032"/>
    </source>
</evidence>
<organism evidence="8 9">
    <name type="scientific">Aromia moschata</name>
    <dbReference type="NCBI Taxonomy" id="1265417"/>
    <lineage>
        <taxon>Eukaryota</taxon>
        <taxon>Metazoa</taxon>
        <taxon>Ecdysozoa</taxon>
        <taxon>Arthropoda</taxon>
        <taxon>Hexapoda</taxon>
        <taxon>Insecta</taxon>
        <taxon>Pterygota</taxon>
        <taxon>Neoptera</taxon>
        <taxon>Endopterygota</taxon>
        <taxon>Coleoptera</taxon>
        <taxon>Polyphaga</taxon>
        <taxon>Cucujiformia</taxon>
        <taxon>Chrysomeloidea</taxon>
        <taxon>Cerambycidae</taxon>
        <taxon>Cerambycinae</taxon>
        <taxon>Callichromatini</taxon>
        <taxon>Aromia</taxon>
    </lineage>
</organism>
<dbReference type="Proteomes" id="UP001162162">
    <property type="component" value="Unassembled WGS sequence"/>
</dbReference>
<dbReference type="GO" id="GO:0003993">
    <property type="term" value="F:acid phosphatase activity"/>
    <property type="evidence" value="ECO:0007669"/>
    <property type="project" value="UniProtKB-EC"/>
</dbReference>
<comment type="catalytic activity">
    <reaction evidence="1">
        <text>a phosphate monoester + H2O = an alcohol + phosphate</text>
        <dbReference type="Rhea" id="RHEA:15017"/>
        <dbReference type="ChEBI" id="CHEBI:15377"/>
        <dbReference type="ChEBI" id="CHEBI:30879"/>
        <dbReference type="ChEBI" id="CHEBI:43474"/>
        <dbReference type="ChEBI" id="CHEBI:67140"/>
        <dbReference type="EC" id="3.1.3.2"/>
    </reaction>
</comment>
<evidence type="ECO:0000256" key="6">
    <source>
        <dbReference type="ARBA" id="ARBA00023157"/>
    </source>
</evidence>
<dbReference type="InterPro" id="IPR050645">
    <property type="entry name" value="Histidine_acid_phosphatase"/>
</dbReference>
<dbReference type="CDD" id="cd07061">
    <property type="entry name" value="HP_HAP_like"/>
    <property type="match status" value="1"/>
</dbReference>
<keyword evidence="6" id="KW-1015">Disulfide bond</keyword>
<accession>A0AAV8YW84</accession>
<dbReference type="EC" id="3.1.3.2" evidence="3"/>
<evidence type="ECO:0000256" key="7">
    <source>
        <dbReference type="ARBA" id="ARBA00023180"/>
    </source>
</evidence>
<reference evidence="8" key="1">
    <citation type="journal article" date="2023" name="Insect Mol. Biol.">
        <title>Genome sequencing provides insights into the evolution of gene families encoding plant cell wall-degrading enzymes in longhorned beetles.</title>
        <authorList>
            <person name="Shin N.R."/>
            <person name="Okamura Y."/>
            <person name="Kirsch R."/>
            <person name="Pauchet Y."/>
        </authorList>
    </citation>
    <scope>NUCLEOTIDE SEQUENCE</scope>
    <source>
        <strain evidence="8">AMC_N1</strain>
    </source>
</reference>
<evidence type="ECO:0000256" key="4">
    <source>
        <dbReference type="ARBA" id="ARBA00022729"/>
    </source>
</evidence>
<comment type="similarity">
    <text evidence="2">Belongs to the histidine acid phosphatase family.</text>
</comment>
<name>A0AAV8YW84_9CUCU</name>
<evidence type="ECO:0000256" key="5">
    <source>
        <dbReference type="ARBA" id="ARBA00022801"/>
    </source>
</evidence>
<proteinExistence type="inferred from homology"/>
<dbReference type="AlphaFoldDB" id="A0AAV8YW84"/>
<dbReference type="PANTHER" id="PTHR11567:SF211">
    <property type="entry name" value="PROSTATIC ACID PHOSPHATASE"/>
    <property type="match status" value="1"/>
</dbReference>
<evidence type="ECO:0000313" key="9">
    <source>
        <dbReference type="Proteomes" id="UP001162162"/>
    </source>
</evidence>
<keyword evidence="7" id="KW-0325">Glycoprotein</keyword>
<dbReference type="Gene3D" id="3.40.50.1240">
    <property type="entry name" value="Phosphoglycerate mutase-like"/>
    <property type="match status" value="1"/>
</dbReference>
<protein>
    <recommendedName>
        <fullName evidence="3">acid phosphatase</fullName>
        <ecNumber evidence="3">3.1.3.2</ecNumber>
    </recommendedName>
</protein>
<dbReference type="SUPFAM" id="SSF53254">
    <property type="entry name" value="Phosphoglycerate mutase-like"/>
    <property type="match status" value="1"/>
</dbReference>
<dbReference type="PANTHER" id="PTHR11567">
    <property type="entry name" value="ACID PHOSPHATASE-RELATED"/>
    <property type="match status" value="1"/>
</dbReference>
<evidence type="ECO:0000256" key="2">
    <source>
        <dbReference type="ARBA" id="ARBA00005375"/>
    </source>
</evidence>
<dbReference type="EMBL" id="JAPWTK010000031">
    <property type="protein sequence ID" value="KAJ8956333.1"/>
    <property type="molecule type" value="Genomic_DNA"/>
</dbReference>
<dbReference type="InterPro" id="IPR000560">
    <property type="entry name" value="His_Pase_clade-2"/>
</dbReference>
<comment type="caution">
    <text evidence="8">The sequence shown here is derived from an EMBL/GenBank/DDBJ whole genome shotgun (WGS) entry which is preliminary data.</text>
</comment>
<dbReference type="Pfam" id="PF00328">
    <property type="entry name" value="His_Phos_2"/>
    <property type="match status" value="1"/>
</dbReference>
<keyword evidence="5" id="KW-0378">Hydrolase</keyword>
<keyword evidence="4" id="KW-0732">Signal</keyword>
<keyword evidence="9" id="KW-1185">Reference proteome</keyword>
<evidence type="ECO:0000256" key="3">
    <source>
        <dbReference type="ARBA" id="ARBA00012646"/>
    </source>
</evidence>
<gene>
    <name evidence="8" type="ORF">NQ318_015071</name>
</gene>
<dbReference type="InterPro" id="IPR029033">
    <property type="entry name" value="His_PPase_superfam"/>
</dbReference>
<sequence length="332" mass="39120">MEESTVFRHGKRAPSGTYRNDPFKNNSYWGGVDYGYLVNEGKVQMYNLGKWLRKRYKSFLPERYNNRDFIVYSSQVDRCLMSAAACAAGMFPPTDDDELWNRELRWQPIPVHAKTDDMIFQRIHCPRYSRMLREVWKGEEFSEVNRKNAEFYAYVSQMAGDKLRMLFGILMVQSAFDVPFPEWVNKSFDKMHRLARLEMVSHTYTPELTRLRLGPLVDAMINSFEAILEGSDNAHKFMFWSAHEGTLVNILNGMRIYDYHWPEFGATMLVELRKDDKRDVFINMLFKNSTKLSRLALNECGFACEYGRFKDLLAGMRMTMEEWERECFDGGR</sequence>
<evidence type="ECO:0000313" key="8">
    <source>
        <dbReference type="EMBL" id="KAJ8956333.1"/>
    </source>
</evidence>